<dbReference type="AlphaFoldDB" id="A0A1M4ZCL5"/>
<keyword evidence="3" id="KW-1185">Reference proteome</keyword>
<dbReference type="OrthoDB" id="9785671at2"/>
<protein>
    <submittedName>
        <fullName evidence="2">Uncharacterized conserved protein, DUF362 family</fullName>
    </submittedName>
</protein>
<dbReference type="EMBL" id="FQVB01000012">
    <property type="protein sequence ID" value="SHF15705.1"/>
    <property type="molecule type" value="Genomic_DNA"/>
</dbReference>
<gene>
    <name evidence="2" type="ORF">SAMN02745206_01421</name>
</gene>
<accession>A0A1M4ZCL5</accession>
<proteinExistence type="predicted"/>
<dbReference type="STRING" id="1121391.SAMN02745206_01421"/>
<evidence type="ECO:0000313" key="2">
    <source>
        <dbReference type="EMBL" id="SHF15705.1"/>
    </source>
</evidence>
<evidence type="ECO:0000313" key="3">
    <source>
        <dbReference type="Proteomes" id="UP000184076"/>
    </source>
</evidence>
<dbReference type="InterPro" id="IPR007160">
    <property type="entry name" value="DUF362"/>
</dbReference>
<organism evidence="2 3">
    <name type="scientific">Desulfacinum infernum DSM 9756</name>
    <dbReference type="NCBI Taxonomy" id="1121391"/>
    <lineage>
        <taxon>Bacteria</taxon>
        <taxon>Pseudomonadati</taxon>
        <taxon>Thermodesulfobacteriota</taxon>
        <taxon>Syntrophobacteria</taxon>
        <taxon>Syntrophobacterales</taxon>
        <taxon>Syntrophobacteraceae</taxon>
        <taxon>Desulfacinum</taxon>
    </lineage>
</organism>
<feature type="domain" description="DUF362" evidence="1">
    <location>
        <begin position="40"/>
        <end position="247"/>
    </location>
</feature>
<evidence type="ECO:0000259" key="1">
    <source>
        <dbReference type="Pfam" id="PF04015"/>
    </source>
</evidence>
<dbReference type="Proteomes" id="UP000184076">
    <property type="component" value="Unassembled WGS sequence"/>
</dbReference>
<sequence>MSTTPSFTVALRTYEKPVESVAAVIEAAGGFPTLGPDTRVFIKPNVVTWTRATDFPKWGVITTSRVVEDVVRALRDAGAGQITIGEGLVTVDPREKGLAEAAFSALGYFTLAERYGVRVVDVFQRPFREVPVADGISLKFNRDALESDLIVDLPVLKTHAQTVVSLGIKNLKGLIDMASRKRCHSPDPRWDLHRMVAALPSGLPPVFTVIDGIFSNERGPAFDGTLHRMNVLAASRDLLSADLVGARLLGYRPDQVPHLVHAARAAGRPLDLSDIRLVGEDLENLARPHAHTFPYTQDGSLPAVMEKMGIRGLSYRKYDDTLCTYCSMLNGLILTAVARAWSGSPWDDVEVLTGKAMEPTPGKKHTILLGKCMSRAHKDDPRIAHAIPVPGCPPRPTRIAEAFREAGIPVDASILEAWALFPGRFLKKYAGVEGFDEAFFRIG</sequence>
<name>A0A1M4ZCL5_9BACT</name>
<dbReference type="RefSeq" id="WP_073038302.1">
    <property type="nucleotide sequence ID" value="NZ_FQVB01000012.1"/>
</dbReference>
<reference evidence="3" key="1">
    <citation type="submission" date="2016-11" db="EMBL/GenBank/DDBJ databases">
        <authorList>
            <person name="Varghese N."/>
            <person name="Submissions S."/>
        </authorList>
    </citation>
    <scope>NUCLEOTIDE SEQUENCE [LARGE SCALE GENOMIC DNA]</scope>
    <source>
        <strain evidence="3">DSM 9756</strain>
    </source>
</reference>
<dbReference type="Pfam" id="PF04015">
    <property type="entry name" value="DUF362"/>
    <property type="match status" value="1"/>
</dbReference>